<evidence type="ECO:0000313" key="3">
    <source>
        <dbReference type="EMBL" id="TCL67980.1"/>
    </source>
</evidence>
<dbReference type="CDD" id="cd04692">
    <property type="entry name" value="NUDIX_Hydrolase"/>
    <property type="match status" value="1"/>
</dbReference>
<reference evidence="3 4" key="1">
    <citation type="submission" date="2019-03" db="EMBL/GenBank/DDBJ databases">
        <title>Genomic Encyclopedia of Type Strains, Phase IV (KMG-IV): sequencing the most valuable type-strain genomes for metagenomic binning, comparative biology and taxonomic classification.</title>
        <authorList>
            <person name="Goeker M."/>
        </authorList>
    </citation>
    <scope>NUCLEOTIDE SEQUENCE [LARGE SCALE GENOMIC DNA]</scope>
    <source>
        <strain evidence="3 4">DSM 18792</strain>
    </source>
</reference>
<dbReference type="PANTHER" id="PTHR10885:SF0">
    <property type="entry name" value="ISOPENTENYL-DIPHOSPHATE DELTA-ISOMERASE"/>
    <property type="match status" value="1"/>
</dbReference>
<dbReference type="PROSITE" id="PS00893">
    <property type="entry name" value="NUDIX_BOX"/>
    <property type="match status" value="1"/>
</dbReference>
<dbReference type="EMBL" id="SLUP01000002">
    <property type="protein sequence ID" value="TCL67980.1"/>
    <property type="molecule type" value="Genomic_DNA"/>
</dbReference>
<evidence type="ECO:0000259" key="2">
    <source>
        <dbReference type="PROSITE" id="PS51462"/>
    </source>
</evidence>
<name>A0A4R1RPW7_9FLAO</name>
<dbReference type="PANTHER" id="PTHR10885">
    <property type="entry name" value="ISOPENTENYL-DIPHOSPHATE DELTA-ISOMERASE"/>
    <property type="match status" value="1"/>
</dbReference>
<sequence length="197" mass="22759">MRLLCSSQWRFIIFMDEYIDVVDKHGNPTGKTELKSIIHQKGYYHHTAHVWLYNKQGEVLLSQRSAKKTICPLMWDVSVAGHIDAGETPKQAAVREAQEEIGITISENALQLIGVFECFQSYNNNIFDNEFHNTFMAEITEPLSELTLQEEEVEALKFVSIHELKKLIENIGDDNHFVPSNKAYYELVWQNIMKKLA</sequence>
<organism evidence="3 4">
    <name type="scientific">Mariniflexile fucanivorans</name>
    <dbReference type="NCBI Taxonomy" id="264023"/>
    <lineage>
        <taxon>Bacteria</taxon>
        <taxon>Pseudomonadati</taxon>
        <taxon>Bacteroidota</taxon>
        <taxon>Flavobacteriia</taxon>
        <taxon>Flavobacteriales</taxon>
        <taxon>Flavobacteriaceae</taxon>
        <taxon>Mariniflexile</taxon>
    </lineage>
</organism>
<dbReference type="InterPro" id="IPR020084">
    <property type="entry name" value="NUDIX_hydrolase_CS"/>
</dbReference>
<keyword evidence="3" id="KW-0413">Isomerase</keyword>
<protein>
    <submittedName>
        <fullName evidence="3">Isopentenyldiphosphate isomerase</fullName>
    </submittedName>
</protein>
<dbReference type="Gene3D" id="3.90.79.10">
    <property type="entry name" value="Nucleoside Triphosphate Pyrophosphohydrolase"/>
    <property type="match status" value="1"/>
</dbReference>
<keyword evidence="1" id="KW-0378">Hydrolase</keyword>
<feature type="domain" description="Nudix hydrolase" evidence="2">
    <location>
        <begin position="43"/>
        <end position="183"/>
    </location>
</feature>
<accession>A0A4R1RPW7</accession>
<dbReference type="GO" id="GO:0016787">
    <property type="term" value="F:hydrolase activity"/>
    <property type="evidence" value="ECO:0007669"/>
    <property type="project" value="UniProtKB-KW"/>
</dbReference>
<proteinExistence type="predicted"/>
<dbReference type="InterPro" id="IPR000086">
    <property type="entry name" value="NUDIX_hydrolase_dom"/>
</dbReference>
<evidence type="ECO:0000256" key="1">
    <source>
        <dbReference type="ARBA" id="ARBA00022801"/>
    </source>
</evidence>
<dbReference type="PROSITE" id="PS51462">
    <property type="entry name" value="NUDIX"/>
    <property type="match status" value="1"/>
</dbReference>
<dbReference type="AlphaFoldDB" id="A0A4R1RPW7"/>
<dbReference type="Pfam" id="PF00293">
    <property type="entry name" value="NUDIX"/>
    <property type="match status" value="1"/>
</dbReference>
<evidence type="ECO:0000313" key="4">
    <source>
        <dbReference type="Proteomes" id="UP000295455"/>
    </source>
</evidence>
<keyword evidence="4" id="KW-1185">Reference proteome</keyword>
<dbReference type="SUPFAM" id="SSF55811">
    <property type="entry name" value="Nudix"/>
    <property type="match status" value="1"/>
</dbReference>
<dbReference type="Proteomes" id="UP000295455">
    <property type="component" value="Unassembled WGS sequence"/>
</dbReference>
<dbReference type="InterPro" id="IPR015797">
    <property type="entry name" value="NUDIX_hydrolase-like_dom_sf"/>
</dbReference>
<gene>
    <name evidence="3" type="ORF">EV196_102543</name>
</gene>
<comment type="caution">
    <text evidence="3">The sequence shown here is derived from an EMBL/GenBank/DDBJ whole genome shotgun (WGS) entry which is preliminary data.</text>
</comment>
<dbReference type="GO" id="GO:0016853">
    <property type="term" value="F:isomerase activity"/>
    <property type="evidence" value="ECO:0007669"/>
    <property type="project" value="UniProtKB-KW"/>
</dbReference>